<sequence>MWISFMLASVPFSTFLACRLACRLADKGFSLAFLPRLTPSNLYLTSDSVHMNVEEKEAVKNRIGIGANWGLEKLECKTNQNPV</sequence>
<dbReference type="AlphaFoldDB" id="A0A8H6ASB7"/>
<evidence type="ECO:0000313" key="3">
    <source>
        <dbReference type="Proteomes" id="UP000531561"/>
    </source>
</evidence>
<reference evidence="2 3" key="1">
    <citation type="journal article" date="2020" name="Phytopathology">
        <title>A high-quality genome resource of Botrytis fragariae, a new and rapidly spreading fungal pathogen causing strawberry gray mold in the U.S.A.</title>
        <authorList>
            <person name="Wu Y."/>
            <person name="Saski C.A."/>
            <person name="Schnabel G."/>
            <person name="Xiao S."/>
            <person name="Hu M."/>
        </authorList>
    </citation>
    <scope>NUCLEOTIDE SEQUENCE [LARGE SCALE GENOMIC DNA]</scope>
    <source>
        <strain evidence="2 3">BVB16</strain>
    </source>
</reference>
<keyword evidence="1" id="KW-0732">Signal</keyword>
<dbReference type="Proteomes" id="UP000531561">
    <property type="component" value="Unassembled WGS sequence"/>
</dbReference>
<accession>A0A8H6ASB7</accession>
<evidence type="ECO:0000256" key="1">
    <source>
        <dbReference type="SAM" id="SignalP"/>
    </source>
</evidence>
<dbReference type="RefSeq" id="XP_037191834.1">
    <property type="nucleotide sequence ID" value="XM_037338528.1"/>
</dbReference>
<proteinExistence type="predicted"/>
<comment type="caution">
    <text evidence="2">The sequence shown here is derived from an EMBL/GenBank/DDBJ whole genome shotgun (WGS) entry which is preliminary data.</text>
</comment>
<protein>
    <submittedName>
        <fullName evidence="2">Uncharacterized protein</fullName>
    </submittedName>
</protein>
<organism evidence="2 3">
    <name type="scientific">Botrytis fragariae</name>
    <dbReference type="NCBI Taxonomy" id="1964551"/>
    <lineage>
        <taxon>Eukaryota</taxon>
        <taxon>Fungi</taxon>
        <taxon>Dikarya</taxon>
        <taxon>Ascomycota</taxon>
        <taxon>Pezizomycotina</taxon>
        <taxon>Leotiomycetes</taxon>
        <taxon>Helotiales</taxon>
        <taxon>Sclerotiniaceae</taxon>
        <taxon>Botrytis</taxon>
    </lineage>
</organism>
<name>A0A8H6ASB7_9HELO</name>
<dbReference type="GeneID" id="59262220"/>
<dbReference type="EMBL" id="JABFCT010000009">
    <property type="protein sequence ID" value="KAF5872888.1"/>
    <property type="molecule type" value="Genomic_DNA"/>
</dbReference>
<evidence type="ECO:0000313" key="2">
    <source>
        <dbReference type="EMBL" id="KAF5872888.1"/>
    </source>
</evidence>
<gene>
    <name evidence="2" type="ORF">Bfra_008165</name>
</gene>
<keyword evidence="3" id="KW-1185">Reference proteome</keyword>
<feature type="chain" id="PRO_5033986745" evidence="1">
    <location>
        <begin position="22"/>
        <end position="83"/>
    </location>
</feature>
<feature type="signal peptide" evidence="1">
    <location>
        <begin position="1"/>
        <end position="21"/>
    </location>
</feature>